<keyword evidence="1" id="KW-0808">Transferase</keyword>
<dbReference type="PANTHER" id="PTHR46401">
    <property type="entry name" value="GLYCOSYLTRANSFERASE WBBK-RELATED"/>
    <property type="match status" value="1"/>
</dbReference>
<evidence type="ECO:0000313" key="2">
    <source>
        <dbReference type="EMBL" id="GAF94368.1"/>
    </source>
</evidence>
<sequence>DKVKNVAFISTRIAGTDGVSLELEKWANVFEKLGLNCFYFAGELDRPQERCYLVEEAHFTHPDIKEVYNKSFGVMTRDRSISKKIYQLAIKLKDHLYDFVKKFDIDLIIPQNALTIPLNIPLGIALTEFIAETHIQTIAHHHDFYWERDRFMVNAVSDYLKMAFPPVLPSIEHVVINSVADTQLSLRTGISSHIIPNVMDFDNPPPPPDDYTSDVRQALGIEDDELLVLQPTRVVQRKGIEHAIELIHRLGRKAKLIISHASGDEGYDYEQRLKEYTKLMNVNTIFVDDIINEERGTTPDGRKIYT</sequence>
<dbReference type="AlphaFoldDB" id="X0TLD0"/>
<feature type="non-terminal residue" evidence="2">
    <location>
        <position position="1"/>
    </location>
</feature>
<proteinExistence type="predicted"/>
<evidence type="ECO:0008006" key="3">
    <source>
        <dbReference type="Google" id="ProtNLM"/>
    </source>
</evidence>
<reference evidence="2" key="1">
    <citation type="journal article" date="2014" name="Front. Microbiol.">
        <title>High frequency of phylogenetically diverse reductive dehalogenase-homologous genes in deep subseafloor sedimentary metagenomes.</title>
        <authorList>
            <person name="Kawai M."/>
            <person name="Futagami T."/>
            <person name="Toyoda A."/>
            <person name="Takaki Y."/>
            <person name="Nishi S."/>
            <person name="Hori S."/>
            <person name="Arai W."/>
            <person name="Tsubouchi T."/>
            <person name="Morono Y."/>
            <person name="Uchiyama I."/>
            <person name="Ito T."/>
            <person name="Fujiyama A."/>
            <person name="Inagaki F."/>
            <person name="Takami H."/>
        </authorList>
    </citation>
    <scope>NUCLEOTIDE SEQUENCE</scope>
    <source>
        <strain evidence="2">Expedition CK06-06</strain>
    </source>
</reference>
<comment type="caution">
    <text evidence="2">The sequence shown here is derived from an EMBL/GenBank/DDBJ whole genome shotgun (WGS) entry which is preliminary data.</text>
</comment>
<accession>X0TLD0</accession>
<dbReference type="EMBL" id="BARS01010509">
    <property type="protein sequence ID" value="GAF94368.1"/>
    <property type="molecule type" value="Genomic_DNA"/>
</dbReference>
<protein>
    <recommendedName>
        <fullName evidence="3">Glycosyltransferase subfamily 4-like N-terminal domain-containing protein</fullName>
    </recommendedName>
</protein>
<feature type="non-terminal residue" evidence="2">
    <location>
        <position position="306"/>
    </location>
</feature>
<name>X0TLD0_9ZZZZ</name>
<evidence type="ECO:0000256" key="1">
    <source>
        <dbReference type="ARBA" id="ARBA00022679"/>
    </source>
</evidence>
<dbReference type="SUPFAM" id="SSF53756">
    <property type="entry name" value="UDP-Glycosyltransferase/glycogen phosphorylase"/>
    <property type="match status" value="1"/>
</dbReference>
<organism evidence="2">
    <name type="scientific">marine sediment metagenome</name>
    <dbReference type="NCBI Taxonomy" id="412755"/>
    <lineage>
        <taxon>unclassified sequences</taxon>
        <taxon>metagenomes</taxon>
        <taxon>ecological metagenomes</taxon>
    </lineage>
</organism>
<gene>
    <name evidence="2" type="ORF">S01H1_19454</name>
</gene>
<dbReference type="GO" id="GO:0009103">
    <property type="term" value="P:lipopolysaccharide biosynthetic process"/>
    <property type="evidence" value="ECO:0007669"/>
    <property type="project" value="TreeGrafter"/>
</dbReference>
<dbReference type="PANTHER" id="PTHR46401:SF2">
    <property type="entry name" value="GLYCOSYLTRANSFERASE WBBK-RELATED"/>
    <property type="match status" value="1"/>
</dbReference>
<dbReference type="GO" id="GO:0016757">
    <property type="term" value="F:glycosyltransferase activity"/>
    <property type="evidence" value="ECO:0007669"/>
    <property type="project" value="TreeGrafter"/>
</dbReference>
<dbReference type="Gene3D" id="3.40.50.2000">
    <property type="entry name" value="Glycogen Phosphorylase B"/>
    <property type="match status" value="2"/>
</dbReference>